<dbReference type="GO" id="GO:0098609">
    <property type="term" value="P:cell-cell adhesion"/>
    <property type="evidence" value="ECO:0007669"/>
    <property type="project" value="TreeGrafter"/>
</dbReference>
<dbReference type="InterPro" id="IPR037221">
    <property type="entry name" value="H-type_lectin_dom_sf"/>
</dbReference>
<dbReference type="InterPro" id="IPR052487">
    <property type="entry name" value="Galactose-binding_lectin"/>
</dbReference>
<dbReference type="GO" id="GO:0098636">
    <property type="term" value="C:protein complex involved in cell adhesion"/>
    <property type="evidence" value="ECO:0007669"/>
    <property type="project" value="TreeGrafter"/>
</dbReference>
<dbReference type="GO" id="GO:0070492">
    <property type="term" value="F:oligosaccharide binding"/>
    <property type="evidence" value="ECO:0007669"/>
    <property type="project" value="TreeGrafter"/>
</dbReference>
<protein>
    <submittedName>
        <fullName evidence="2">H-type lectin domain protein</fullName>
    </submittedName>
</protein>
<dbReference type="Proteomes" id="UP000193409">
    <property type="component" value="Unassembled WGS sequence"/>
</dbReference>
<dbReference type="GO" id="GO:0009986">
    <property type="term" value="C:cell surface"/>
    <property type="evidence" value="ECO:0007669"/>
    <property type="project" value="TreeGrafter"/>
</dbReference>
<keyword evidence="3" id="KW-1185">Reference proteome</keyword>
<gene>
    <name evidence="2" type="ORF">PSA7680_03503</name>
</gene>
<dbReference type="Gene3D" id="2.60.40.2080">
    <property type="match status" value="1"/>
</dbReference>
<dbReference type="EMBL" id="FWFQ01000040">
    <property type="protein sequence ID" value="SLN66227.1"/>
    <property type="molecule type" value="Genomic_DNA"/>
</dbReference>
<keyword evidence="2" id="KW-0430">Lectin</keyword>
<evidence type="ECO:0000313" key="2">
    <source>
        <dbReference type="EMBL" id="SLN66227.1"/>
    </source>
</evidence>
<proteinExistence type="predicted"/>
<accession>A0A1Y5TR13</accession>
<dbReference type="GO" id="GO:0046871">
    <property type="term" value="F:N-acetylgalactosamine binding"/>
    <property type="evidence" value="ECO:0007669"/>
    <property type="project" value="TreeGrafter"/>
</dbReference>
<dbReference type="GO" id="GO:0045335">
    <property type="term" value="C:phagocytic vesicle"/>
    <property type="evidence" value="ECO:0007669"/>
    <property type="project" value="TreeGrafter"/>
</dbReference>
<dbReference type="RefSeq" id="WP_085869983.1">
    <property type="nucleotide sequence ID" value="NZ_FWFQ01000040.1"/>
</dbReference>
<sequence>MKDEVIRTPFIQQLLHLSSSSAVISATDELFNHVDTGDYMWTGDGERRVEMNFIFKQPFLDVPVMSIALSGADADQSTNLRFNLSAENVTATGFTAVFLTWDNTHIARASVSWTAIGPIAQPGAGRTSKTKG</sequence>
<dbReference type="AlphaFoldDB" id="A0A1Y5TR13"/>
<evidence type="ECO:0000259" key="1">
    <source>
        <dbReference type="Pfam" id="PF09458"/>
    </source>
</evidence>
<dbReference type="OrthoDB" id="7778021at2"/>
<feature type="domain" description="H-type lectin" evidence="1">
    <location>
        <begin position="52"/>
        <end position="116"/>
    </location>
</feature>
<dbReference type="SUPFAM" id="SSF141086">
    <property type="entry name" value="Agglutinin HPA-like"/>
    <property type="match status" value="1"/>
</dbReference>
<dbReference type="InterPro" id="IPR019019">
    <property type="entry name" value="H-type_lectin_domain"/>
</dbReference>
<name>A0A1Y5TR13_9RHOB</name>
<dbReference type="PANTHER" id="PTHR46938">
    <property type="entry name" value="DISCOIDIN-1 SUBUNIT A-RELATED-RELATED"/>
    <property type="match status" value="1"/>
</dbReference>
<evidence type="ECO:0000313" key="3">
    <source>
        <dbReference type="Proteomes" id="UP000193409"/>
    </source>
</evidence>
<reference evidence="2 3" key="1">
    <citation type="submission" date="2017-03" db="EMBL/GenBank/DDBJ databases">
        <authorList>
            <person name="Afonso C.L."/>
            <person name="Miller P.J."/>
            <person name="Scott M.A."/>
            <person name="Spackman E."/>
            <person name="Goraichik I."/>
            <person name="Dimitrov K.M."/>
            <person name="Suarez D.L."/>
            <person name="Swayne D.E."/>
        </authorList>
    </citation>
    <scope>NUCLEOTIDE SEQUENCE [LARGE SCALE GENOMIC DNA]</scope>
    <source>
        <strain evidence="2 3">CECT 7680</strain>
    </source>
</reference>
<dbReference type="Pfam" id="PF09458">
    <property type="entry name" value="H_lectin"/>
    <property type="match status" value="1"/>
</dbReference>
<organism evidence="2 3">
    <name type="scientific">Pseudoruegeria aquimaris</name>
    <dbReference type="NCBI Taxonomy" id="393663"/>
    <lineage>
        <taxon>Bacteria</taxon>
        <taxon>Pseudomonadati</taxon>
        <taxon>Pseudomonadota</taxon>
        <taxon>Alphaproteobacteria</taxon>
        <taxon>Rhodobacterales</taxon>
        <taxon>Roseobacteraceae</taxon>
        <taxon>Pseudoruegeria</taxon>
    </lineage>
</organism>
<dbReference type="GO" id="GO:0030247">
    <property type="term" value="F:polysaccharide binding"/>
    <property type="evidence" value="ECO:0007669"/>
    <property type="project" value="TreeGrafter"/>
</dbReference>